<dbReference type="Pfam" id="PF12090">
    <property type="entry name" value="Spt20_SEP"/>
    <property type="match status" value="1"/>
</dbReference>
<evidence type="ECO:0000313" key="4">
    <source>
        <dbReference type="EMBL" id="CAK8683560.1"/>
    </source>
</evidence>
<dbReference type="Proteomes" id="UP001642483">
    <property type="component" value="Unassembled WGS sequence"/>
</dbReference>
<organism evidence="4 5">
    <name type="scientific">Clavelina lepadiformis</name>
    <name type="common">Light-bulb sea squirt</name>
    <name type="synonym">Ascidia lepadiformis</name>
    <dbReference type="NCBI Taxonomy" id="159417"/>
    <lineage>
        <taxon>Eukaryota</taxon>
        <taxon>Metazoa</taxon>
        <taxon>Chordata</taxon>
        <taxon>Tunicata</taxon>
        <taxon>Ascidiacea</taxon>
        <taxon>Aplousobranchia</taxon>
        <taxon>Clavelinidae</taxon>
        <taxon>Clavelina</taxon>
    </lineage>
</organism>
<evidence type="ECO:0000259" key="3">
    <source>
        <dbReference type="Pfam" id="PF12090"/>
    </source>
</evidence>
<dbReference type="PANTHER" id="PTHR13526:SF8">
    <property type="entry name" value="TRANSCRIPTION FACTOR SPT20 HOMOLOG"/>
    <property type="match status" value="1"/>
</dbReference>
<evidence type="ECO:0000256" key="1">
    <source>
        <dbReference type="ARBA" id="ARBA00009112"/>
    </source>
</evidence>
<feature type="region of interest" description="Disordered" evidence="2">
    <location>
        <begin position="944"/>
        <end position="986"/>
    </location>
</feature>
<feature type="compositionally biased region" description="Polar residues" evidence="2">
    <location>
        <begin position="477"/>
        <end position="499"/>
    </location>
</feature>
<reference evidence="4 5" key="1">
    <citation type="submission" date="2024-02" db="EMBL/GenBank/DDBJ databases">
        <authorList>
            <person name="Daric V."/>
            <person name="Darras S."/>
        </authorList>
    </citation>
    <scope>NUCLEOTIDE SEQUENCE [LARGE SCALE GENOMIC DNA]</scope>
</reference>
<dbReference type="EMBL" id="CAWYQH010000097">
    <property type="protein sequence ID" value="CAK8683560.1"/>
    <property type="molecule type" value="Genomic_DNA"/>
</dbReference>
<feature type="region of interest" description="Disordered" evidence="2">
    <location>
        <begin position="717"/>
        <end position="742"/>
    </location>
</feature>
<keyword evidence="5" id="KW-1185">Reference proteome</keyword>
<feature type="region of interest" description="Disordered" evidence="2">
    <location>
        <begin position="477"/>
        <end position="512"/>
    </location>
</feature>
<dbReference type="InterPro" id="IPR021950">
    <property type="entry name" value="Spt20"/>
</dbReference>
<name>A0ABP0FWK2_CLALP</name>
<feature type="compositionally biased region" description="Low complexity" evidence="2">
    <location>
        <begin position="500"/>
        <end position="512"/>
    </location>
</feature>
<proteinExistence type="inferred from homology"/>
<comment type="caution">
    <text evidence="4">The sequence shown here is derived from an EMBL/GenBank/DDBJ whole genome shotgun (WGS) entry which is preliminary data.</text>
</comment>
<evidence type="ECO:0000256" key="2">
    <source>
        <dbReference type="SAM" id="MobiDB-lite"/>
    </source>
</evidence>
<feature type="domain" description="Spt20-like SEP" evidence="3">
    <location>
        <begin position="83"/>
        <end position="232"/>
    </location>
</feature>
<feature type="compositionally biased region" description="Low complexity" evidence="2">
    <location>
        <begin position="726"/>
        <end position="742"/>
    </location>
</feature>
<feature type="compositionally biased region" description="Low complexity" evidence="2">
    <location>
        <begin position="946"/>
        <end position="967"/>
    </location>
</feature>
<dbReference type="InterPro" id="IPR046468">
    <property type="entry name" value="Spt20-like_SEP"/>
</dbReference>
<gene>
    <name evidence="4" type="ORF">CVLEPA_LOCUS14622</name>
</gene>
<dbReference type="PANTHER" id="PTHR13526">
    <property type="entry name" value="TRANSCRIPTION FACTOR SPT20 HOMOLOG"/>
    <property type="match status" value="1"/>
</dbReference>
<evidence type="ECO:0000313" key="5">
    <source>
        <dbReference type="Proteomes" id="UP001642483"/>
    </source>
</evidence>
<accession>A0ABP0FWK2</accession>
<comment type="similarity">
    <text evidence="1">Belongs to the SPT20 family.</text>
</comment>
<protein>
    <recommendedName>
        <fullName evidence="3">Spt20-like SEP domain-containing protein</fullName>
    </recommendedName>
</protein>
<sequence length="986" mass="109025">MLDSHLYNAEYLIRCAKHCSQAQKHNVSYPSKWRSLHSQLQDVYEQDIVDENNSADEPLLKRLRLSSNPLWKLCSEDKSLNRVIINLFPSDNGYSLMLKHSRGHYVETVQFPYDEYEFLEYIDNEQIPPLLIQILCESEVNMFYSGCIIAEIRDYRIATTSSNFETRFVLLKPTQQTLLGDVNEIAAETAHSFRWGNDDKLALESYLVLATAEPLCLDPSPTVQVLKNLLDDRKRTFKTHAVKRTVRRNGVNAVCRRKAHSKLPAPDHLKLFDFLQKKKAQKEKNQSTSTDIRLPKDAVDLWRKSPLELSFPSSDIDVQSYAKALTPRPPLNESELLEVQQVHLKSEGPNRDIYSLISILQRPSDMHYFGKLQSNKYFQQNADSSKDISSSCRFSLGTEHRANLYILQYQELFAEDGRRPATITVARPLQQQTKYQIPLVQQPWQLEQDKSLYSVGSVNSIPLKHWNMFRVNENSPKSIQQSLSASQGQQTLPSQTNQPTTSAQGSTTTNTAITTPTLNTITLQPSSQSAFVFPIPARQASQQSGVTTPSPHLVQGSSHRILGQRLSSDFHSVLSAGLDNGNFKIQDSTPSGRLSRPNSAQDVFTFDSQSGLQLSDSNATAVEESNTTSNKALIQTLDSALHALNQGASVNLHGQVKRNSSGLQQVHAQAATQGVTIATGIRDQQQMTVPLQSTTPGTVTLRMPVKVANRAQQLHAQAKQATAPLQTTNQQGNVQQQQQPTQGTVLRMPVSLSNTIRGQQITAAINLLGSSGRNVLTSQGSILGNIQLPSGSRGTMQLPASISMQLTGDANQVNQDNKSISAATAPQQYTIVTSGISSSEPLTIVTNNMADVAGAAKLAQPEQQFRAVAGNRSQQQLVQLNKQQNKPTTLTYNPRTQMLTANVGVTNLQQPVQLLQVDSNTLQQLPIRMAGQQVMLNTVRSTAADQTSTSQKPLSQQLQQLAANTSAGASNVRRGRKRKTTPNQMN</sequence>